<dbReference type="HAMAP" id="MF_00144">
    <property type="entry name" value="tRNA_thiouridyl_MnmA"/>
    <property type="match status" value="1"/>
</dbReference>
<protein>
    <recommendedName>
        <fullName evidence="9">tRNA-specific 2-thiouridylase MnmA</fullName>
        <ecNumber evidence="9">2.8.1.13</ecNumber>
    </recommendedName>
</protein>
<feature type="domain" description="tRNA-specific 2-thiouridylase MnmA-like C-terminal" evidence="11">
    <location>
        <begin position="368"/>
        <end position="407"/>
    </location>
</feature>
<feature type="region of interest" description="Interaction with tRNA" evidence="9">
    <location>
        <begin position="394"/>
        <end position="395"/>
    </location>
</feature>
<sequence>MNKILKKKKRVFVGLSGGVDSAVAAALLKKQGYDVAGVFMRFWKPRISADSKTADGRGRENSCCSVESEAKARLVASKLQIPFYIFNFAKEFKREVVDYFLAELAAGRTPNPCAVCNPKIKFGLFLERAKKLGADYISTGHYARVKSIPDVILRAKPEGSLAHASRHSSEILPPPPRGQNDKKVLFKLFAAKDKIKDQSYFLAALIQEQLKHVIFPLGNYRKDEVYALAKKWRLPHQPRQSFDVCFAGDYQGFLKKYLKMREGKILNLPNLPLRKRGDNLPTPLCVRGAKEIRSWAKGAAAFTPLVKGGAGGLKHVSEKVLGQHQGLPLYTIGQRASVGGPGPFYVVGKDVKDNILYVSNNERDLHKKEISVGKVNWIAGKEPKLPLKCKVKIRYGGEAAEAVINQQSTPKNPTDSTGQAINPPATPKRSFGGRGNQQLKIQFKCPQRAITPGQIAVFYGRGGEMLGGGIIQR</sequence>
<evidence type="ECO:0000256" key="3">
    <source>
        <dbReference type="ARBA" id="ARBA00022694"/>
    </source>
</evidence>
<keyword evidence="2 9" id="KW-0808">Transferase</keyword>
<feature type="active site" description="Nucleophile" evidence="9">
    <location>
        <position position="116"/>
    </location>
</feature>
<keyword evidence="7" id="KW-1015">Disulfide bond</keyword>
<feature type="region of interest" description="Interaction with tRNA" evidence="9">
    <location>
        <begin position="196"/>
        <end position="198"/>
    </location>
</feature>
<feature type="binding site" evidence="9">
    <location>
        <begin position="14"/>
        <end position="21"/>
    </location>
    <ligand>
        <name>ATP</name>
        <dbReference type="ChEBI" id="CHEBI:30616"/>
    </ligand>
</feature>
<gene>
    <name evidence="9" type="primary">mnmA</name>
    <name evidence="13" type="ORF">A3B04_01995</name>
</gene>
<comment type="caution">
    <text evidence="13">The sequence shown here is derived from an EMBL/GenBank/DDBJ whole genome shotgun (WGS) entry which is preliminary data.</text>
</comment>
<feature type="domain" description="tRNA-specific 2-thiouridylase MnmA-like C-terminal" evidence="11">
    <location>
        <begin position="435"/>
        <end position="471"/>
    </location>
</feature>
<evidence type="ECO:0000259" key="12">
    <source>
        <dbReference type="Pfam" id="PF20259"/>
    </source>
</evidence>
<accession>A0A1G2FPE8</accession>
<dbReference type="Gene3D" id="3.40.50.620">
    <property type="entry name" value="HUPs"/>
    <property type="match status" value="1"/>
</dbReference>
<dbReference type="EMBL" id="MHNF01000044">
    <property type="protein sequence ID" value="OGZ39945.1"/>
    <property type="molecule type" value="Genomic_DNA"/>
</dbReference>
<dbReference type="AlphaFoldDB" id="A0A1G2FPE8"/>
<keyword evidence="6 9" id="KW-0694">RNA-binding</keyword>
<dbReference type="GO" id="GO:0005524">
    <property type="term" value="F:ATP binding"/>
    <property type="evidence" value="ECO:0007669"/>
    <property type="project" value="UniProtKB-KW"/>
</dbReference>
<feature type="site" description="Interaction with tRNA" evidence="9">
    <location>
        <position position="454"/>
    </location>
</feature>
<dbReference type="GO" id="GO:0000049">
    <property type="term" value="F:tRNA binding"/>
    <property type="evidence" value="ECO:0007669"/>
    <property type="project" value="UniProtKB-KW"/>
</dbReference>
<proteinExistence type="inferred from homology"/>
<dbReference type="GO" id="GO:0002143">
    <property type="term" value="P:tRNA wobble position uridine thiolation"/>
    <property type="evidence" value="ECO:0007669"/>
    <property type="project" value="TreeGrafter"/>
</dbReference>
<evidence type="ECO:0000256" key="5">
    <source>
        <dbReference type="ARBA" id="ARBA00022840"/>
    </source>
</evidence>
<dbReference type="GO" id="GO:0005737">
    <property type="term" value="C:cytoplasm"/>
    <property type="evidence" value="ECO:0007669"/>
    <property type="project" value="UniProtKB-SubCell"/>
</dbReference>
<comment type="subcellular location">
    <subcellularLocation>
        <location evidence="9">Cytoplasm</location>
    </subcellularLocation>
</comment>
<keyword evidence="5 9" id="KW-0067">ATP-binding</keyword>
<keyword evidence="3 9" id="KW-0819">tRNA processing</keyword>
<dbReference type="InterPro" id="IPR023382">
    <property type="entry name" value="MnmA-like_central_sf"/>
</dbReference>
<dbReference type="PANTHER" id="PTHR11933">
    <property type="entry name" value="TRNA 5-METHYLAMINOMETHYL-2-THIOURIDYLATE -METHYLTRANSFERASE"/>
    <property type="match status" value="1"/>
</dbReference>
<organism evidence="13 14">
    <name type="scientific">Candidatus Portnoybacteria bacterium RIFCSPLOWO2_02_FULL_39_11</name>
    <dbReference type="NCBI Taxonomy" id="1802001"/>
    <lineage>
        <taxon>Bacteria</taxon>
        <taxon>Candidatus Portnoyibacteriota</taxon>
    </lineage>
</organism>
<feature type="site" description="Interaction with tRNA" evidence="9">
    <location>
        <position position="141"/>
    </location>
</feature>
<evidence type="ECO:0000313" key="13">
    <source>
        <dbReference type="EMBL" id="OGZ39945.1"/>
    </source>
</evidence>
<dbReference type="EC" id="2.8.1.13" evidence="9"/>
<dbReference type="InterPro" id="IPR004506">
    <property type="entry name" value="MnmA-like"/>
</dbReference>
<dbReference type="SUPFAM" id="SSF52402">
    <property type="entry name" value="Adenine nucleotide alpha hydrolases-like"/>
    <property type="match status" value="1"/>
</dbReference>
<evidence type="ECO:0000256" key="8">
    <source>
        <dbReference type="ARBA" id="ARBA00051542"/>
    </source>
</evidence>
<comment type="function">
    <text evidence="9">Catalyzes the 2-thiolation of uridine at the wobble position (U34) of tRNA, leading to the formation of s(2)U34.</text>
</comment>
<feature type="compositionally biased region" description="Polar residues" evidence="10">
    <location>
        <begin position="408"/>
        <end position="420"/>
    </location>
</feature>
<dbReference type="InterPro" id="IPR014729">
    <property type="entry name" value="Rossmann-like_a/b/a_fold"/>
</dbReference>
<dbReference type="GO" id="GO:0103016">
    <property type="term" value="F:tRNA-uridine 2-sulfurtransferase activity"/>
    <property type="evidence" value="ECO:0007669"/>
    <property type="project" value="UniProtKB-EC"/>
</dbReference>
<evidence type="ECO:0000256" key="2">
    <source>
        <dbReference type="ARBA" id="ARBA00022679"/>
    </source>
</evidence>
<keyword evidence="9" id="KW-0963">Cytoplasm</keyword>
<dbReference type="Gene3D" id="2.30.30.280">
    <property type="entry name" value="Adenine nucleotide alpha hydrolases-like domains"/>
    <property type="match status" value="1"/>
</dbReference>
<feature type="active site" description="Cysteine persulfide intermediate" evidence="9">
    <location>
        <position position="245"/>
    </location>
</feature>
<keyword evidence="1 9" id="KW-0820">tRNA-binding</keyword>
<evidence type="ECO:0000259" key="11">
    <source>
        <dbReference type="Pfam" id="PF20258"/>
    </source>
</evidence>
<dbReference type="Proteomes" id="UP000177126">
    <property type="component" value="Unassembled WGS sequence"/>
</dbReference>
<feature type="binding site" evidence="9">
    <location>
        <position position="40"/>
    </location>
    <ligand>
        <name>ATP</name>
        <dbReference type="ChEBI" id="CHEBI:30616"/>
    </ligand>
</feature>
<comment type="catalytic activity">
    <reaction evidence="8 9">
        <text>S-sulfanyl-L-cysteinyl-[protein] + uridine(34) in tRNA + AH2 + ATP = 2-thiouridine(34) in tRNA + L-cysteinyl-[protein] + A + AMP + diphosphate + H(+)</text>
        <dbReference type="Rhea" id="RHEA:47032"/>
        <dbReference type="Rhea" id="RHEA-COMP:10131"/>
        <dbReference type="Rhea" id="RHEA-COMP:11726"/>
        <dbReference type="Rhea" id="RHEA-COMP:11727"/>
        <dbReference type="Rhea" id="RHEA-COMP:11728"/>
        <dbReference type="ChEBI" id="CHEBI:13193"/>
        <dbReference type="ChEBI" id="CHEBI:15378"/>
        <dbReference type="ChEBI" id="CHEBI:17499"/>
        <dbReference type="ChEBI" id="CHEBI:29950"/>
        <dbReference type="ChEBI" id="CHEBI:30616"/>
        <dbReference type="ChEBI" id="CHEBI:33019"/>
        <dbReference type="ChEBI" id="CHEBI:61963"/>
        <dbReference type="ChEBI" id="CHEBI:65315"/>
        <dbReference type="ChEBI" id="CHEBI:87170"/>
        <dbReference type="ChEBI" id="CHEBI:456215"/>
        <dbReference type="EC" id="2.8.1.13"/>
    </reaction>
</comment>
<keyword evidence="4 9" id="KW-0547">Nucleotide-binding</keyword>
<reference evidence="13 14" key="1">
    <citation type="journal article" date="2016" name="Nat. Commun.">
        <title>Thousands of microbial genomes shed light on interconnected biogeochemical processes in an aquifer system.</title>
        <authorList>
            <person name="Anantharaman K."/>
            <person name="Brown C.T."/>
            <person name="Hug L.A."/>
            <person name="Sharon I."/>
            <person name="Castelle C.J."/>
            <person name="Probst A.J."/>
            <person name="Thomas B.C."/>
            <person name="Singh A."/>
            <person name="Wilkins M.J."/>
            <person name="Karaoz U."/>
            <person name="Brodie E.L."/>
            <person name="Williams K.H."/>
            <person name="Hubbard S.S."/>
            <person name="Banfield J.F."/>
        </authorList>
    </citation>
    <scope>NUCLEOTIDE SEQUENCE [LARGE SCALE GENOMIC DNA]</scope>
</reference>
<dbReference type="CDD" id="cd01998">
    <property type="entry name" value="MnmA_TRMU-like"/>
    <property type="match status" value="1"/>
</dbReference>
<dbReference type="InterPro" id="IPR046884">
    <property type="entry name" value="MnmA-like_central"/>
</dbReference>
<dbReference type="Gene3D" id="2.40.30.10">
    <property type="entry name" value="Translation factors"/>
    <property type="match status" value="1"/>
</dbReference>
<dbReference type="Pfam" id="PF20258">
    <property type="entry name" value="tRNA_Me_trans_C"/>
    <property type="match status" value="2"/>
</dbReference>
<evidence type="ECO:0000256" key="9">
    <source>
        <dbReference type="HAMAP-Rule" id="MF_00144"/>
    </source>
</evidence>
<feature type="domain" description="tRNA-specific 2-thiouridylase MnmA-like central" evidence="12">
    <location>
        <begin position="310"/>
        <end position="359"/>
    </location>
</feature>
<evidence type="ECO:0000313" key="14">
    <source>
        <dbReference type="Proteomes" id="UP000177126"/>
    </source>
</evidence>
<dbReference type="InterPro" id="IPR046885">
    <property type="entry name" value="MnmA-like_C"/>
</dbReference>
<evidence type="ECO:0000256" key="7">
    <source>
        <dbReference type="ARBA" id="ARBA00023157"/>
    </source>
</evidence>
<dbReference type="Pfam" id="PF20259">
    <property type="entry name" value="tRNA_Me_trans_M"/>
    <property type="match status" value="1"/>
</dbReference>
<evidence type="ECO:0000256" key="10">
    <source>
        <dbReference type="SAM" id="MobiDB-lite"/>
    </source>
</evidence>
<name>A0A1G2FPE8_9BACT</name>
<comment type="similarity">
    <text evidence="9">Belongs to the MnmA/TRMU family.</text>
</comment>
<feature type="region of interest" description="Disordered" evidence="10">
    <location>
        <begin position="408"/>
        <end position="434"/>
    </location>
</feature>
<comment type="caution">
    <text evidence="9">Lacks conserved residue(s) required for the propagation of feature annotation.</text>
</comment>
<evidence type="ECO:0000256" key="4">
    <source>
        <dbReference type="ARBA" id="ARBA00022741"/>
    </source>
</evidence>
<dbReference type="Pfam" id="PF03054">
    <property type="entry name" value="tRNA_Me_trans"/>
    <property type="match status" value="1"/>
</dbReference>
<feature type="binding site" evidence="9">
    <location>
        <position position="140"/>
    </location>
    <ligand>
        <name>ATP</name>
        <dbReference type="ChEBI" id="CHEBI:30616"/>
    </ligand>
</feature>
<dbReference type="PANTHER" id="PTHR11933:SF5">
    <property type="entry name" value="MITOCHONDRIAL TRNA-SPECIFIC 2-THIOURIDYLASE 1"/>
    <property type="match status" value="1"/>
</dbReference>
<evidence type="ECO:0000256" key="1">
    <source>
        <dbReference type="ARBA" id="ARBA00022555"/>
    </source>
</evidence>
<evidence type="ECO:0000256" key="6">
    <source>
        <dbReference type="ARBA" id="ARBA00022884"/>
    </source>
</evidence>